<organism evidence="3 4">
    <name type="scientific">Elasticomyces elasticus</name>
    <dbReference type="NCBI Taxonomy" id="574655"/>
    <lineage>
        <taxon>Eukaryota</taxon>
        <taxon>Fungi</taxon>
        <taxon>Dikarya</taxon>
        <taxon>Ascomycota</taxon>
        <taxon>Pezizomycotina</taxon>
        <taxon>Dothideomycetes</taxon>
        <taxon>Dothideomycetidae</taxon>
        <taxon>Mycosphaerellales</taxon>
        <taxon>Teratosphaeriaceae</taxon>
        <taxon>Elasticomyces</taxon>
    </lineage>
</organism>
<dbReference type="Pfam" id="PF03959">
    <property type="entry name" value="FSH1"/>
    <property type="match status" value="1"/>
</dbReference>
<comment type="caution">
    <text evidence="3">The sequence shown here is derived from an EMBL/GenBank/DDBJ whole genome shotgun (WGS) entry which is preliminary data.</text>
</comment>
<evidence type="ECO:0000259" key="2">
    <source>
        <dbReference type="Pfam" id="PF03959"/>
    </source>
</evidence>
<dbReference type="GO" id="GO:0005634">
    <property type="term" value="C:nucleus"/>
    <property type="evidence" value="ECO:0007669"/>
    <property type="project" value="TreeGrafter"/>
</dbReference>
<dbReference type="GO" id="GO:0016787">
    <property type="term" value="F:hydrolase activity"/>
    <property type="evidence" value="ECO:0007669"/>
    <property type="project" value="UniProtKB-KW"/>
</dbReference>
<dbReference type="InterPro" id="IPR050593">
    <property type="entry name" value="LovG"/>
</dbReference>
<evidence type="ECO:0000313" key="4">
    <source>
        <dbReference type="Proteomes" id="UP001310594"/>
    </source>
</evidence>
<proteinExistence type="predicted"/>
<dbReference type="SUPFAM" id="SSF53474">
    <property type="entry name" value="alpha/beta-Hydrolases"/>
    <property type="match status" value="1"/>
</dbReference>
<dbReference type="Gene3D" id="3.40.50.1820">
    <property type="entry name" value="alpha/beta hydrolase"/>
    <property type="match status" value="1"/>
</dbReference>
<dbReference type="InterPro" id="IPR005645">
    <property type="entry name" value="FSH-like_dom"/>
</dbReference>
<dbReference type="InterPro" id="IPR029058">
    <property type="entry name" value="AB_hydrolase_fold"/>
</dbReference>
<gene>
    <name evidence="3" type="ORF">LTR97_011004</name>
</gene>
<dbReference type="PANTHER" id="PTHR48070">
    <property type="entry name" value="ESTERASE OVCA2"/>
    <property type="match status" value="1"/>
</dbReference>
<keyword evidence="1" id="KW-0378">Hydrolase</keyword>
<accession>A0AAN7ZRD0</accession>
<dbReference type="Proteomes" id="UP001310594">
    <property type="component" value="Unassembled WGS sequence"/>
</dbReference>
<evidence type="ECO:0000313" key="3">
    <source>
        <dbReference type="EMBL" id="KAK5692690.1"/>
    </source>
</evidence>
<dbReference type="PANTHER" id="PTHR48070:SF6">
    <property type="entry name" value="ESTERASE OVCA2"/>
    <property type="match status" value="1"/>
</dbReference>
<evidence type="ECO:0000256" key="1">
    <source>
        <dbReference type="ARBA" id="ARBA00022801"/>
    </source>
</evidence>
<dbReference type="GO" id="GO:0005737">
    <property type="term" value="C:cytoplasm"/>
    <property type="evidence" value="ECO:0007669"/>
    <property type="project" value="TreeGrafter"/>
</dbReference>
<feature type="domain" description="Serine hydrolase" evidence="2">
    <location>
        <begin position="38"/>
        <end position="254"/>
    </location>
</feature>
<sequence length="359" mass="39918">MLSPFILDNITDAFWPTLSEELVPHHLVTRVKFVQPVRKLRILALHGFTQSGKWFEIKMKRIEHHIRNTLPSHLLRQYPHGIELLYPDGPVALQDDGGDHCRAWFRRLDTVSRYEELDSSLEHLCTYVKTHGPVDGVIGFSQGAAMAMMLASLCEASINPGRVEALRSQGSPVNLEPPQGPLKFAIACAGFCGTAAYYSGFYGPKIVTPSLHVIADVDTMVSAEHTAELMQACSNPQVVYHPAAHYLPRDGRALDTISDFIAESVPVLLPHDLHQAICYTCNFGIQEPLASSTNFKPPKVHWTAQDLAEDSLPSLTTSAGSSISGQTHYFGARRPASKKFAFQRMKQIRRVPLRRAITR</sequence>
<dbReference type="EMBL" id="JAVRQU010000019">
    <property type="protein sequence ID" value="KAK5692690.1"/>
    <property type="molecule type" value="Genomic_DNA"/>
</dbReference>
<reference evidence="3" key="1">
    <citation type="submission" date="2023-08" db="EMBL/GenBank/DDBJ databases">
        <title>Black Yeasts Isolated from many extreme environments.</title>
        <authorList>
            <person name="Coleine C."/>
            <person name="Stajich J.E."/>
            <person name="Selbmann L."/>
        </authorList>
    </citation>
    <scope>NUCLEOTIDE SEQUENCE</scope>
    <source>
        <strain evidence="3">CCFEE 5810</strain>
    </source>
</reference>
<name>A0AAN7ZRD0_9PEZI</name>
<protein>
    <recommendedName>
        <fullName evidence="2">Serine hydrolase domain-containing protein</fullName>
    </recommendedName>
</protein>
<dbReference type="AlphaFoldDB" id="A0AAN7ZRD0"/>